<dbReference type="SUPFAM" id="SSF53335">
    <property type="entry name" value="S-adenosyl-L-methionine-dependent methyltransferases"/>
    <property type="match status" value="1"/>
</dbReference>
<evidence type="ECO:0000313" key="1">
    <source>
        <dbReference type="EMBL" id="MBT2188495.1"/>
    </source>
</evidence>
<dbReference type="RefSeq" id="WP_214624750.1">
    <property type="nucleotide sequence ID" value="NZ_JAHGAW010000011.1"/>
</dbReference>
<dbReference type="Pfam" id="PF13489">
    <property type="entry name" value="Methyltransf_23"/>
    <property type="match status" value="1"/>
</dbReference>
<dbReference type="Gene3D" id="3.40.50.150">
    <property type="entry name" value="Vaccinia Virus protein VP39"/>
    <property type="match status" value="1"/>
</dbReference>
<dbReference type="InterPro" id="IPR029063">
    <property type="entry name" value="SAM-dependent_MTases_sf"/>
</dbReference>
<keyword evidence="1" id="KW-0489">Methyltransferase</keyword>
<dbReference type="PANTHER" id="PTHR43861">
    <property type="entry name" value="TRANS-ACONITATE 2-METHYLTRANSFERASE-RELATED"/>
    <property type="match status" value="1"/>
</dbReference>
<dbReference type="GO" id="GO:0032259">
    <property type="term" value="P:methylation"/>
    <property type="evidence" value="ECO:0007669"/>
    <property type="project" value="UniProtKB-KW"/>
</dbReference>
<dbReference type="GO" id="GO:0008168">
    <property type="term" value="F:methyltransferase activity"/>
    <property type="evidence" value="ECO:0007669"/>
    <property type="project" value="UniProtKB-KW"/>
</dbReference>
<accession>A0A9X1DEK6</accession>
<dbReference type="Proteomes" id="UP001138757">
    <property type="component" value="Unassembled WGS sequence"/>
</dbReference>
<sequence length="219" mass="24552">MNQPFNASYVGHRADVVSLLMSSGTTLHRVLDVGSATGEVGAYVKRQTGAIVDAVEMVPEMAAVAATKLDNVFVGTAEEFVEKSDPALRYDAILLADVLEHTADPWALLAFFRSRLTPTGVVVISLPNIRHWSTIFNLTFRGDWPHRDRGIHDRTHLRFFTLKTMRELIESAGLKIDRMNRNLRIDEGFGRINKYSGFTNLPGLRSFFTFQYLFLCSAA</sequence>
<dbReference type="PANTHER" id="PTHR43861:SF6">
    <property type="entry name" value="METHYLTRANSFERASE TYPE 11"/>
    <property type="match status" value="1"/>
</dbReference>
<proteinExistence type="predicted"/>
<comment type="caution">
    <text evidence="1">The sequence shown here is derived from an EMBL/GenBank/DDBJ whole genome shotgun (WGS) entry which is preliminary data.</text>
</comment>
<dbReference type="AlphaFoldDB" id="A0A9X1DEK6"/>
<evidence type="ECO:0000313" key="2">
    <source>
        <dbReference type="Proteomes" id="UP001138757"/>
    </source>
</evidence>
<keyword evidence="2" id="KW-1185">Reference proteome</keyword>
<organism evidence="1 2">
    <name type="scientific">Sphingobium nicotianae</name>
    <dbReference type="NCBI Taxonomy" id="2782607"/>
    <lineage>
        <taxon>Bacteria</taxon>
        <taxon>Pseudomonadati</taxon>
        <taxon>Pseudomonadota</taxon>
        <taxon>Alphaproteobacteria</taxon>
        <taxon>Sphingomonadales</taxon>
        <taxon>Sphingomonadaceae</taxon>
        <taxon>Sphingobium</taxon>
    </lineage>
</organism>
<dbReference type="CDD" id="cd02440">
    <property type="entry name" value="AdoMet_MTases"/>
    <property type="match status" value="1"/>
</dbReference>
<gene>
    <name evidence="1" type="ORF">KK488_16190</name>
</gene>
<keyword evidence="1" id="KW-0808">Transferase</keyword>
<reference evidence="1" key="1">
    <citation type="submission" date="2021-05" db="EMBL/GenBank/DDBJ databases">
        <title>Genome of Sphingobium sp. strain.</title>
        <authorList>
            <person name="Fan R."/>
        </authorList>
    </citation>
    <scope>NUCLEOTIDE SEQUENCE</scope>
    <source>
        <strain evidence="1">H33</strain>
    </source>
</reference>
<dbReference type="EMBL" id="JAHGAW010000011">
    <property type="protein sequence ID" value="MBT2188495.1"/>
    <property type="molecule type" value="Genomic_DNA"/>
</dbReference>
<protein>
    <submittedName>
        <fullName evidence="1">Class I SAM-dependent methyltransferase</fullName>
    </submittedName>
</protein>
<name>A0A9X1DEK6_9SPHN</name>